<keyword evidence="6" id="KW-0560">Oxidoreductase</keyword>
<comment type="subcellular location">
    <subcellularLocation>
        <location evidence="2">Mitochondrion</location>
    </subcellularLocation>
</comment>
<dbReference type="EMBL" id="CAJPEV010004122">
    <property type="protein sequence ID" value="CAG0901212.1"/>
    <property type="molecule type" value="Genomic_DNA"/>
</dbReference>
<protein>
    <recommendedName>
        <fullName evidence="10">Probable hydroxyacid-oxoacid transhydrogenase, mitochondrial</fullName>
        <ecNumber evidence="4">1.1.99.24</ecNumber>
    </recommendedName>
</protein>
<dbReference type="Pfam" id="PF00465">
    <property type="entry name" value="Fe-ADH"/>
    <property type="match status" value="1"/>
</dbReference>
<evidence type="ECO:0000259" key="11">
    <source>
        <dbReference type="Pfam" id="PF00465"/>
    </source>
</evidence>
<evidence type="ECO:0000256" key="2">
    <source>
        <dbReference type="ARBA" id="ARBA00004173"/>
    </source>
</evidence>
<dbReference type="Pfam" id="PF25137">
    <property type="entry name" value="ADH_Fe_C"/>
    <property type="match status" value="1"/>
</dbReference>
<dbReference type="FunFam" id="3.40.50.1970:FF:000003">
    <property type="entry name" value="Alcohol dehydrogenase, iron-containing"/>
    <property type="match status" value="1"/>
</dbReference>
<dbReference type="InterPro" id="IPR001670">
    <property type="entry name" value="ADH_Fe/GldA"/>
</dbReference>
<dbReference type="EMBL" id="LR903639">
    <property type="protein sequence ID" value="CAD7252112.1"/>
    <property type="molecule type" value="Genomic_DNA"/>
</dbReference>
<feature type="domain" description="Fe-containing alcohol dehydrogenase-like C-terminal" evidence="12">
    <location>
        <begin position="278"/>
        <end position="466"/>
    </location>
</feature>
<dbReference type="GO" id="GO:0046872">
    <property type="term" value="F:metal ion binding"/>
    <property type="evidence" value="ECO:0007669"/>
    <property type="project" value="InterPro"/>
</dbReference>
<dbReference type="InterPro" id="IPR056798">
    <property type="entry name" value="ADH_Fe_C"/>
</dbReference>
<keyword evidence="5" id="KW-0809">Transit peptide</keyword>
<dbReference type="OrthoDB" id="339764at2759"/>
<dbReference type="GO" id="GO:0004022">
    <property type="term" value="F:alcohol dehydrogenase (NAD+) activity"/>
    <property type="evidence" value="ECO:0007669"/>
    <property type="project" value="InterPro"/>
</dbReference>
<dbReference type="GO" id="GO:0005739">
    <property type="term" value="C:mitochondrion"/>
    <property type="evidence" value="ECO:0007669"/>
    <property type="project" value="UniProtKB-SubCell"/>
</dbReference>
<evidence type="ECO:0000313" key="14">
    <source>
        <dbReference type="Proteomes" id="UP000677054"/>
    </source>
</evidence>
<gene>
    <name evidence="13" type="ORF">DSTB1V02_LOCUS11873</name>
</gene>
<dbReference type="InterPro" id="IPR039697">
    <property type="entry name" value="Alcohol_dehydrogenase_Fe"/>
</dbReference>
<sequence length="471" mass="50770">MHVRKGAGKIEAHRLLASVQGMLHQCPAHGGGAGISRCSESTHGKSKDYAFEMACSNIRFGPGASKEVGQDLMNMGAKNVCVMVDPNLIPKAPFQAVADSLTRNRVNFKVFDQVRVEPSDESMNVAGEFCRQGNFDAYVAVGGGSTIDTCKVGNLLACDPSADLLKYTNAPIGRGEPINFPLKPLIAVPTTAGTGSETTGVAVYDYVPLKAKVGIASRALKPLLGIVDPTHMKTMPNRVATFSGFDVLCHALESFTAIPYNQRSPCPENPILRPAYQGSNPVSDVWSQHALKIIQKYFVRSVENPDDVEARSQMHLASSYAGIGFGNAGVHLCHGMSYPISGQVKEYRARDYSADHPLIPHGLSVVITAPAVFKFTAPACPNRHLRAAELLGSEKAIRAKESTAGDILSEVILHYMQRLGIENGLSELGFTNEDIPDLVRGTLPQHRVTKLSPKPAEDHLSQLLSDSLKVY</sequence>
<dbReference type="FunFam" id="1.20.1090.10:FF:000003">
    <property type="entry name" value="Probable hydroxyacid-oxoacid transhydrogenase, mitochondrial"/>
    <property type="match status" value="1"/>
</dbReference>
<dbReference type="SUPFAM" id="SSF56796">
    <property type="entry name" value="Dehydroquinate synthase-like"/>
    <property type="match status" value="1"/>
</dbReference>
<evidence type="ECO:0000259" key="12">
    <source>
        <dbReference type="Pfam" id="PF25137"/>
    </source>
</evidence>
<evidence type="ECO:0000256" key="10">
    <source>
        <dbReference type="ARBA" id="ARBA00070550"/>
    </source>
</evidence>
<comment type="catalytic activity">
    <reaction evidence="1">
        <text>(S)-3-hydroxybutanoate + 2-oxoglutarate = (R)-2-hydroxyglutarate + acetoacetate</text>
        <dbReference type="Rhea" id="RHEA:23048"/>
        <dbReference type="ChEBI" id="CHEBI:11047"/>
        <dbReference type="ChEBI" id="CHEBI:13705"/>
        <dbReference type="ChEBI" id="CHEBI:15801"/>
        <dbReference type="ChEBI" id="CHEBI:16810"/>
        <dbReference type="EC" id="1.1.99.24"/>
    </reaction>
</comment>
<dbReference type="Gene3D" id="1.20.1090.10">
    <property type="entry name" value="Dehydroquinate synthase-like - alpha domain"/>
    <property type="match status" value="1"/>
</dbReference>
<name>A0A7R9ADD1_9CRUS</name>
<dbReference type="AlphaFoldDB" id="A0A7R9ADD1"/>
<evidence type="ECO:0000256" key="7">
    <source>
        <dbReference type="ARBA" id="ARBA00023128"/>
    </source>
</evidence>
<accession>A0A7R9ADD1</accession>
<keyword evidence="7" id="KW-0496">Mitochondrion</keyword>
<evidence type="ECO:0000256" key="1">
    <source>
        <dbReference type="ARBA" id="ARBA00000813"/>
    </source>
</evidence>
<reference evidence="13" key="1">
    <citation type="submission" date="2020-11" db="EMBL/GenBank/DDBJ databases">
        <authorList>
            <person name="Tran Van P."/>
        </authorList>
    </citation>
    <scope>NUCLEOTIDE SEQUENCE</scope>
</reference>
<proteinExistence type="inferred from homology"/>
<dbReference type="PANTHER" id="PTHR11496">
    <property type="entry name" value="ALCOHOL DEHYDROGENASE"/>
    <property type="match status" value="1"/>
</dbReference>
<keyword evidence="14" id="KW-1185">Reference proteome</keyword>
<dbReference type="GO" id="GO:0047988">
    <property type="term" value="F:hydroxyacid-oxoacid transhydrogenase activity"/>
    <property type="evidence" value="ECO:0007669"/>
    <property type="project" value="UniProtKB-EC"/>
</dbReference>
<evidence type="ECO:0000313" key="13">
    <source>
        <dbReference type="EMBL" id="CAD7252112.1"/>
    </source>
</evidence>
<dbReference type="EC" id="1.1.99.24" evidence="4"/>
<dbReference type="PANTHER" id="PTHR11496:SF83">
    <property type="entry name" value="HYDROXYACID-OXOACID TRANSHYDROGENASE, MITOCHONDRIAL"/>
    <property type="match status" value="1"/>
</dbReference>
<evidence type="ECO:0000256" key="8">
    <source>
        <dbReference type="ARBA" id="ARBA00024921"/>
    </source>
</evidence>
<evidence type="ECO:0000256" key="5">
    <source>
        <dbReference type="ARBA" id="ARBA00022946"/>
    </source>
</evidence>
<evidence type="ECO:0000256" key="3">
    <source>
        <dbReference type="ARBA" id="ARBA00010005"/>
    </source>
</evidence>
<comment type="function">
    <text evidence="8">Catalyzes the cofactor-independent reversible oxidation of gamma-hydroxybutyrate (GHB) to succinic semialdehyde (SSA) coupled to reduction of 2-ketoglutarate (2-KG) to D-2-hydroxyglutarate (D-2-HG). L-3-hydroxybutyrate (L-3-OHB) is also a substrate for HOT when using 2-KG as hydrogen acceptor, resulting in the formation of D-2-HG.</text>
</comment>
<dbReference type="Proteomes" id="UP000677054">
    <property type="component" value="Unassembled WGS sequence"/>
</dbReference>
<organism evidence="13">
    <name type="scientific">Darwinula stevensoni</name>
    <dbReference type="NCBI Taxonomy" id="69355"/>
    <lineage>
        <taxon>Eukaryota</taxon>
        <taxon>Metazoa</taxon>
        <taxon>Ecdysozoa</taxon>
        <taxon>Arthropoda</taxon>
        <taxon>Crustacea</taxon>
        <taxon>Oligostraca</taxon>
        <taxon>Ostracoda</taxon>
        <taxon>Podocopa</taxon>
        <taxon>Podocopida</taxon>
        <taxon>Darwinulocopina</taxon>
        <taxon>Darwinuloidea</taxon>
        <taxon>Darwinulidae</taxon>
        <taxon>Darwinula</taxon>
    </lineage>
</organism>
<feature type="domain" description="Alcohol dehydrogenase iron-type/glycerol dehydrogenase GldA" evidence="11">
    <location>
        <begin position="56"/>
        <end position="229"/>
    </location>
</feature>
<dbReference type="Gene3D" id="3.40.50.1970">
    <property type="match status" value="1"/>
</dbReference>
<dbReference type="CDD" id="cd08190">
    <property type="entry name" value="HOT"/>
    <property type="match status" value="1"/>
</dbReference>
<evidence type="ECO:0000256" key="6">
    <source>
        <dbReference type="ARBA" id="ARBA00023002"/>
    </source>
</evidence>
<evidence type="ECO:0000256" key="9">
    <source>
        <dbReference type="ARBA" id="ARBA00049496"/>
    </source>
</evidence>
<dbReference type="InterPro" id="IPR042157">
    <property type="entry name" value="HOT"/>
</dbReference>
<comment type="similarity">
    <text evidence="3">Belongs to the iron-containing alcohol dehydrogenase family. Hydroxyacid-oxoacid transhydrogenase subfamily.</text>
</comment>
<comment type="catalytic activity">
    <reaction evidence="9">
        <text>4-hydroxybutanoate + 2-oxoglutarate = (R)-2-hydroxyglutarate + succinate semialdehyde</text>
        <dbReference type="Rhea" id="RHEA:24734"/>
        <dbReference type="ChEBI" id="CHEBI:15801"/>
        <dbReference type="ChEBI" id="CHEBI:16724"/>
        <dbReference type="ChEBI" id="CHEBI:16810"/>
        <dbReference type="ChEBI" id="CHEBI:57706"/>
        <dbReference type="EC" id="1.1.99.24"/>
    </reaction>
</comment>
<evidence type="ECO:0000256" key="4">
    <source>
        <dbReference type="ARBA" id="ARBA00013182"/>
    </source>
</evidence>